<dbReference type="InterPro" id="IPR036388">
    <property type="entry name" value="WH-like_DNA-bd_sf"/>
</dbReference>
<feature type="domain" description="HTH lysR-type" evidence="6">
    <location>
        <begin position="1"/>
        <end position="58"/>
    </location>
</feature>
<dbReference type="InterPro" id="IPR036390">
    <property type="entry name" value="WH_DNA-bd_sf"/>
</dbReference>
<comment type="similarity">
    <text evidence="2">Belongs to the LysR transcriptional regulatory family.</text>
</comment>
<dbReference type="Gene3D" id="3.40.190.10">
    <property type="entry name" value="Periplasmic binding protein-like II"/>
    <property type="match status" value="2"/>
</dbReference>
<organism evidence="7 8">
    <name type="scientific">Variibacter gotjawalensis</name>
    <dbReference type="NCBI Taxonomy" id="1333996"/>
    <lineage>
        <taxon>Bacteria</taxon>
        <taxon>Pseudomonadati</taxon>
        <taxon>Pseudomonadota</taxon>
        <taxon>Alphaproteobacteria</taxon>
        <taxon>Hyphomicrobiales</taxon>
        <taxon>Nitrobacteraceae</taxon>
        <taxon>Variibacter</taxon>
    </lineage>
</organism>
<dbReference type="SUPFAM" id="SSF46785">
    <property type="entry name" value="Winged helix' DNA-binding domain"/>
    <property type="match status" value="1"/>
</dbReference>
<dbReference type="GO" id="GO:0003700">
    <property type="term" value="F:DNA-binding transcription factor activity"/>
    <property type="evidence" value="ECO:0007669"/>
    <property type="project" value="InterPro"/>
</dbReference>
<dbReference type="InterPro" id="IPR005119">
    <property type="entry name" value="LysR_subst-bd"/>
</dbReference>
<dbReference type="Proteomes" id="UP000236884">
    <property type="component" value="Chromosome"/>
</dbReference>
<dbReference type="EMBL" id="AP014946">
    <property type="protein sequence ID" value="BAT61903.1"/>
    <property type="molecule type" value="Genomic_DNA"/>
</dbReference>
<evidence type="ECO:0000256" key="3">
    <source>
        <dbReference type="ARBA" id="ARBA00023015"/>
    </source>
</evidence>
<name>A0A0S3Q157_9BRAD</name>
<dbReference type="OrthoDB" id="9795022at2"/>
<dbReference type="GO" id="GO:0003677">
    <property type="term" value="F:DNA binding"/>
    <property type="evidence" value="ECO:0007669"/>
    <property type="project" value="UniProtKB-KW"/>
</dbReference>
<evidence type="ECO:0000259" key="6">
    <source>
        <dbReference type="PROSITE" id="PS50931"/>
    </source>
</evidence>
<dbReference type="AlphaFoldDB" id="A0A0S3Q157"/>
<evidence type="ECO:0000313" key="8">
    <source>
        <dbReference type="Proteomes" id="UP000236884"/>
    </source>
</evidence>
<comment type="function">
    <text evidence="1">NodD regulates the expression of the nodABCFE genes which encode other nodulation proteins. NodD is also a negative regulator of its own expression. Binds flavonoids as inducers.</text>
</comment>
<keyword evidence="5" id="KW-0804">Transcription</keyword>
<gene>
    <name evidence="7" type="primary">gltC_6</name>
    <name evidence="7" type="ORF">GJW-30_1_04465</name>
</gene>
<dbReference type="GO" id="GO:0032993">
    <property type="term" value="C:protein-DNA complex"/>
    <property type="evidence" value="ECO:0007669"/>
    <property type="project" value="TreeGrafter"/>
</dbReference>
<dbReference type="Pfam" id="PF00126">
    <property type="entry name" value="HTH_1"/>
    <property type="match status" value="1"/>
</dbReference>
<evidence type="ECO:0000256" key="5">
    <source>
        <dbReference type="ARBA" id="ARBA00023163"/>
    </source>
</evidence>
<accession>A0A0S3Q157</accession>
<dbReference type="PROSITE" id="PS50931">
    <property type="entry name" value="HTH_LYSR"/>
    <property type="match status" value="1"/>
</dbReference>
<protein>
    <submittedName>
        <fullName evidence="7">HTH-type transcriptional regulator GltC</fullName>
    </submittedName>
</protein>
<dbReference type="PANTHER" id="PTHR30346:SF0">
    <property type="entry name" value="HCA OPERON TRANSCRIPTIONAL ACTIVATOR HCAR"/>
    <property type="match status" value="1"/>
</dbReference>
<dbReference type="PRINTS" id="PR00039">
    <property type="entry name" value="HTHLYSR"/>
</dbReference>
<keyword evidence="8" id="KW-1185">Reference proteome</keyword>
<evidence type="ECO:0000313" key="7">
    <source>
        <dbReference type="EMBL" id="BAT61903.1"/>
    </source>
</evidence>
<dbReference type="KEGG" id="vgo:GJW-30_1_04465"/>
<dbReference type="InterPro" id="IPR000847">
    <property type="entry name" value="LysR_HTH_N"/>
</dbReference>
<dbReference type="Pfam" id="PF03466">
    <property type="entry name" value="LysR_substrate"/>
    <property type="match status" value="1"/>
</dbReference>
<dbReference type="SUPFAM" id="SSF53850">
    <property type="entry name" value="Periplasmic binding protein-like II"/>
    <property type="match status" value="1"/>
</dbReference>
<evidence type="ECO:0000256" key="4">
    <source>
        <dbReference type="ARBA" id="ARBA00023125"/>
    </source>
</evidence>
<dbReference type="Gene3D" id="1.10.10.10">
    <property type="entry name" value="Winged helix-like DNA-binding domain superfamily/Winged helix DNA-binding domain"/>
    <property type="match status" value="1"/>
</dbReference>
<dbReference type="FunFam" id="1.10.10.10:FF:000001">
    <property type="entry name" value="LysR family transcriptional regulator"/>
    <property type="match status" value="1"/>
</dbReference>
<dbReference type="PANTHER" id="PTHR30346">
    <property type="entry name" value="TRANSCRIPTIONAL DUAL REGULATOR HCAR-RELATED"/>
    <property type="match status" value="1"/>
</dbReference>
<evidence type="ECO:0000256" key="2">
    <source>
        <dbReference type="ARBA" id="ARBA00009437"/>
    </source>
</evidence>
<proteinExistence type="inferred from homology"/>
<reference evidence="7 8" key="1">
    <citation type="submission" date="2015-08" db="EMBL/GenBank/DDBJ databases">
        <title>Investigation of the bacterial diversity of lava forest soil.</title>
        <authorList>
            <person name="Lee J.S."/>
        </authorList>
    </citation>
    <scope>NUCLEOTIDE SEQUENCE [LARGE SCALE GENOMIC DNA]</scope>
    <source>
        <strain evidence="7 8">GJW-30</strain>
    </source>
</reference>
<dbReference type="RefSeq" id="WP_096358539.1">
    <property type="nucleotide sequence ID" value="NZ_AP014946.1"/>
</dbReference>
<evidence type="ECO:0000256" key="1">
    <source>
        <dbReference type="ARBA" id="ARBA00003502"/>
    </source>
</evidence>
<keyword evidence="4" id="KW-0238">DNA-binding</keyword>
<keyword evidence="3" id="KW-0805">Transcription regulation</keyword>
<sequence length="301" mass="33154">MDVRKLRYFTVLAEEKHFGRAAKKLSLSQPPLSYAIKQLESELDARLFTRNTRAVELTPAGLALRNEAFALLRRIDEIKRQVRSVADGQAGVLRVGFGGSMLYRGLPDILADFSKKLPLIDIKLREMGSVDQIEAIQRDEIDLGFIHGHETPAGLDGFRYHAEPFVACLPATHRLAKQKRIKLAQLAQDDFVLFQRRGSPAYYESIIGTCLAAGFAPRVRHEVAIWLSVVSLVASGTGVALVPRSLRNSALAGAVFIPIDQTGILSETHCVWKPERLVDAGLANAIGLIRARASGRGKPQR</sequence>